<dbReference type="PROSITE" id="PS51294">
    <property type="entry name" value="HTH_MYB"/>
    <property type="match status" value="1"/>
</dbReference>
<dbReference type="Gene3D" id="1.10.10.60">
    <property type="entry name" value="Homeodomain-like"/>
    <property type="match status" value="1"/>
</dbReference>
<dbReference type="InterPro" id="IPR052450">
    <property type="entry name" value="TRBD-Containing_Protein"/>
</dbReference>
<dbReference type="SUPFAM" id="SSF46689">
    <property type="entry name" value="Homeodomain-like"/>
    <property type="match status" value="1"/>
</dbReference>
<dbReference type="PROSITE" id="PS50090">
    <property type="entry name" value="MYB_LIKE"/>
    <property type="match status" value="1"/>
</dbReference>
<dbReference type="CDD" id="cd11660">
    <property type="entry name" value="SANT_TRF"/>
    <property type="match status" value="1"/>
</dbReference>
<dbReference type="EMBL" id="JADGKB010000001">
    <property type="protein sequence ID" value="KAJ3262503.1"/>
    <property type="molecule type" value="Genomic_DNA"/>
</dbReference>
<evidence type="ECO:0000259" key="3">
    <source>
        <dbReference type="PROSITE" id="PS51294"/>
    </source>
</evidence>
<evidence type="ECO:0000256" key="1">
    <source>
        <dbReference type="ARBA" id="ARBA00023242"/>
    </source>
</evidence>
<keyword evidence="1" id="KW-0539">Nucleus</keyword>
<dbReference type="PANTHER" id="PTHR46734">
    <property type="entry name" value="TELOMERIC REPEAT-BINDING FACTOR 1 TERF1"/>
    <property type="match status" value="1"/>
</dbReference>
<dbReference type="Proteomes" id="UP001210925">
    <property type="component" value="Unassembled WGS sequence"/>
</dbReference>
<accession>A0AAD5UPR9</accession>
<evidence type="ECO:0000313" key="5">
    <source>
        <dbReference type="Proteomes" id="UP001210925"/>
    </source>
</evidence>
<organism evidence="4 5">
    <name type="scientific">Boothiomyces macroporosus</name>
    <dbReference type="NCBI Taxonomy" id="261099"/>
    <lineage>
        <taxon>Eukaryota</taxon>
        <taxon>Fungi</taxon>
        <taxon>Fungi incertae sedis</taxon>
        <taxon>Chytridiomycota</taxon>
        <taxon>Chytridiomycota incertae sedis</taxon>
        <taxon>Chytridiomycetes</taxon>
        <taxon>Rhizophydiales</taxon>
        <taxon>Terramycetaceae</taxon>
        <taxon>Boothiomyces</taxon>
    </lineage>
</organism>
<dbReference type="Pfam" id="PF13921">
    <property type="entry name" value="Myb_DNA-bind_6"/>
    <property type="match status" value="1"/>
</dbReference>
<dbReference type="InterPro" id="IPR001005">
    <property type="entry name" value="SANT/Myb"/>
</dbReference>
<name>A0AAD5UPR9_9FUNG</name>
<gene>
    <name evidence="4" type="ORF">HK103_000032</name>
</gene>
<comment type="caution">
    <text evidence="4">The sequence shown here is derived from an EMBL/GenBank/DDBJ whole genome shotgun (WGS) entry which is preliminary data.</text>
</comment>
<evidence type="ECO:0000259" key="2">
    <source>
        <dbReference type="PROSITE" id="PS50090"/>
    </source>
</evidence>
<dbReference type="InterPro" id="IPR017930">
    <property type="entry name" value="Myb_dom"/>
</dbReference>
<dbReference type="PANTHER" id="PTHR46734:SF1">
    <property type="entry name" value="TELOMERIC REPEAT-BINDING FACTOR 1"/>
    <property type="match status" value="1"/>
</dbReference>
<feature type="domain" description="HTH myb-type" evidence="3">
    <location>
        <begin position="355"/>
        <end position="413"/>
    </location>
</feature>
<proteinExistence type="predicted"/>
<dbReference type="AlphaFoldDB" id="A0AAD5UPR9"/>
<evidence type="ECO:0008006" key="6">
    <source>
        <dbReference type="Google" id="ProtNLM"/>
    </source>
</evidence>
<dbReference type="InterPro" id="IPR009057">
    <property type="entry name" value="Homeodomain-like_sf"/>
</dbReference>
<feature type="domain" description="Myb-like" evidence="2">
    <location>
        <begin position="355"/>
        <end position="409"/>
    </location>
</feature>
<dbReference type="SMART" id="SM00717">
    <property type="entry name" value="SANT"/>
    <property type="match status" value="1"/>
</dbReference>
<reference evidence="4" key="1">
    <citation type="submission" date="2020-05" db="EMBL/GenBank/DDBJ databases">
        <title>Phylogenomic resolution of chytrid fungi.</title>
        <authorList>
            <person name="Stajich J.E."/>
            <person name="Amses K."/>
            <person name="Simmons R."/>
            <person name="Seto K."/>
            <person name="Myers J."/>
            <person name="Bonds A."/>
            <person name="Quandt C.A."/>
            <person name="Barry K."/>
            <person name="Liu P."/>
            <person name="Grigoriev I."/>
            <person name="Longcore J.E."/>
            <person name="James T.Y."/>
        </authorList>
    </citation>
    <scope>NUCLEOTIDE SEQUENCE</scope>
    <source>
        <strain evidence="4">PLAUS21</strain>
    </source>
</reference>
<evidence type="ECO:0000313" key="4">
    <source>
        <dbReference type="EMBL" id="KAJ3262503.1"/>
    </source>
</evidence>
<sequence>METAELSVVLWAMGFQPEMSGPNSVSEQQPQDVRTLATDFEFPESAPAYRGDTSVTNIESLLVMDLDAYNYISAFLFEGMGTEEAEIQSMDLGQRQQLFRSYLLQNTRFFDVLKRPELLPLPTLKRLNIASALLAIEELASIRRDYQNEPELEEDQAENYMKNKRMAKSYERLVEFLAGDALTVQEKEESFVISMIVEFKILHFLSDLAAGHYTDGQYQTFVTETARQNLENIVNVNISDSQGFSKEAFGTLSHQLMLRRTQLFQAIDAGEVSLDSSISIQTEQTLLKCLVSIAIAANTDMLPVLHPGYHVHSSNRIQQMARQTLISLRHARSQKLPDKEKYHLKEVVYPNIEFKIARKRKVWTDEETEALREGMEQFGNDWVTIQKHYSHILKDRHPVSLKDRARSMRRILTREGKPLGVWENGSAP</sequence>
<keyword evidence="5" id="KW-1185">Reference proteome</keyword>
<protein>
    <recommendedName>
        <fullName evidence="6">Myb-like domain-containing protein</fullName>
    </recommendedName>
</protein>